<organism evidence="26 27">
    <name type="scientific">Ralstonia solanacearum (strain UW551)</name>
    <dbReference type="NCBI Taxonomy" id="342110"/>
    <lineage>
        <taxon>Bacteria</taxon>
        <taxon>Pseudomonadati</taxon>
        <taxon>Pseudomonadota</taxon>
        <taxon>Betaproteobacteria</taxon>
        <taxon>Burkholderiales</taxon>
        <taxon>Burkholderiaceae</taxon>
        <taxon>Ralstonia</taxon>
        <taxon>Ralstonia solanacearum species complex</taxon>
    </lineage>
</organism>
<dbReference type="GO" id="GO:0008841">
    <property type="term" value="F:dihydrofolate synthase activity"/>
    <property type="evidence" value="ECO:0007669"/>
    <property type="project" value="UniProtKB-EC"/>
</dbReference>
<dbReference type="PANTHER" id="PTHR11136:SF0">
    <property type="entry name" value="DIHYDROFOLATE SYNTHETASE-RELATED"/>
    <property type="match status" value="1"/>
</dbReference>
<evidence type="ECO:0000256" key="15">
    <source>
        <dbReference type="ARBA" id="ARBA00022909"/>
    </source>
</evidence>
<dbReference type="PIRSF" id="PIRSF001563">
    <property type="entry name" value="Folylpolyglu_synth"/>
    <property type="match status" value="1"/>
</dbReference>
<keyword evidence="13 23" id="KW-0067">ATP-binding</keyword>
<evidence type="ECO:0000256" key="4">
    <source>
        <dbReference type="ARBA" id="ARBA00005150"/>
    </source>
</evidence>
<keyword evidence="10 23" id="KW-0436">Ligase</keyword>
<evidence type="ECO:0000256" key="1">
    <source>
        <dbReference type="ARBA" id="ARBA00001946"/>
    </source>
</evidence>
<comment type="pathway">
    <text evidence="4">Cofactor biosynthesis; tetrahydrofolylpolyglutamate biosynthesis.</text>
</comment>
<dbReference type="NCBIfam" id="NF008101">
    <property type="entry name" value="PRK10846.1"/>
    <property type="match status" value="1"/>
</dbReference>
<evidence type="ECO:0000256" key="22">
    <source>
        <dbReference type="ARBA" id="ARBA00049161"/>
    </source>
</evidence>
<evidence type="ECO:0000256" key="14">
    <source>
        <dbReference type="ARBA" id="ARBA00022842"/>
    </source>
</evidence>
<name>A0AB33VEB1_RALSU</name>
<dbReference type="Pfam" id="PF02875">
    <property type="entry name" value="Mur_ligase_C"/>
    <property type="match status" value="1"/>
</dbReference>
<keyword evidence="14" id="KW-0460">Magnesium</keyword>
<evidence type="ECO:0000256" key="10">
    <source>
        <dbReference type="ARBA" id="ARBA00022598"/>
    </source>
</evidence>
<dbReference type="AlphaFoldDB" id="A0AB33VEB1"/>
<evidence type="ECO:0000256" key="2">
    <source>
        <dbReference type="ARBA" id="ARBA00002714"/>
    </source>
</evidence>
<dbReference type="InterPro" id="IPR004101">
    <property type="entry name" value="Mur_ligase_C"/>
</dbReference>
<proteinExistence type="inferred from homology"/>
<comment type="catalytic activity">
    <reaction evidence="20">
        <text>10-formyltetrahydrofolyl-(gamma-L-Glu)(n) + L-glutamate + ATP = 10-formyltetrahydrofolyl-(gamma-L-Glu)(n+1) + ADP + phosphate + H(+)</text>
        <dbReference type="Rhea" id="RHEA:51904"/>
        <dbReference type="Rhea" id="RHEA-COMP:13088"/>
        <dbReference type="Rhea" id="RHEA-COMP:14300"/>
        <dbReference type="ChEBI" id="CHEBI:15378"/>
        <dbReference type="ChEBI" id="CHEBI:29985"/>
        <dbReference type="ChEBI" id="CHEBI:30616"/>
        <dbReference type="ChEBI" id="CHEBI:43474"/>
        <dbReference type="ChEBI" id="CHEBI:134413"/>
        <dbReference type="ChEBI" id="CHEBI:456216"/>
        <dbReference type="EC" id="6.3.2.17"/>
    </reaction>
</comment>
<evidence type="ECO:0000256" key="18">
    <source>
        <dbReference type="ARBA" id="ARBA00032510"/>
    </source>
</evidence>
<dbReference type="PANTHER" id="PTHR11136">
    <property type="entry name" value="FOLYLPOLYGLUTAMATE SYNTHASE-RELATED"/>
    <property type="match status" value="1"/>
</dbReference>
<feature type="domain" description="Mur ligase central" evidence="25">
    <location>
        <begin position="70"/>
        <end position="213"/>
    </location>
</feature>
<dbReference type="SUPFAM" id="SSF53623">
    <property type="entry name" value="MurD-like peptide ligases, catalytic domain"/>
    <property type="match status" value="1"/>
</dbReference>
<dbReference type="GO" id="GO:0004326">
    <property type="term" value="F:tetrahydrofolylpolyglutamate synthase activity"/>
    <property type="evidence" value="ECO:0007669"/>
    <property type="project" value="UniProtKB-EC"/>
</dbReference>
<feature type="domain" description="Mur ligase C-terminal" evidence="24">
    <location>
        <begin position="318"/>
        <end position="444"/>
    </location>
</feature>
<evidence type="ECO:0000256" key="13">
    <source>
        <dbReference type="ARBA" id="ARBA00022840"/>
    </source>
</evidence>
<comment type="cofactor">
    <cofactor evidence="1">
        <name>Mg(2+)</name>
        <dbReference type="ChEBI" id="CHEBI:18420"/>
    </cofactor>
</comment>
<dbReference type="InterPro" id="IPR036615">
    <property type="entry name" value="Mur_ligase_C_dom_sf"/>
</dbReference>
<dbReference type="EC" id="6.3.2.17" evidence="8"/>
<evidence type="ECO:0000256" key="19">
    <source>
        <dbReference type="ARBA" id="ARBA00047493"/>
    </source>
</evidence>
<dbReference type="EMBL" id="AAKL01000030">
    <property type="protein sequence ID" value="EAP72432.1"/>
    <property type="molecule type" value="Genomic_DNA"/>
</dbReference>
<evidence type="ECO:0000256" key="8">
    <source>
        <dbReference type="ARBA" id="ARBA00013025"/>
    </source>
</evidence>
<comment type="pathway">
    <text evidence="3">Cofactor biosynthesis; tetrahydrofolate biosynthesis; 7,8-dihydrofolate from 2-amino-4-hydroxy-6-hydroxymethyl-7,8-dihydropteridine diphosphate and 4-aminobenzoate: step 2/2.</text>
</comment>
<dbReference type="GO" id="GO:0046656">
    <property type="term" value="P:folic acid biosynthetic process"/>
    <property type="evidence" value="ECO:0007669"/>
    <property type="project" value="UniProtKB-KW"/>
</dbReference>
<evidence type="ECO:0000256" key="6">
    <source>
        <dbReference type="ARBA" id="ARBA00011245"/>
    </source>
</evidence>
<accession>A0AB33VEB1</accession>
<dbReference type="GO" id="GO:0046872">
    <property type="term" value="F:metal ion binding"/>
    <property type="evidence" value="ECO:0007669"/>
    <property type="project" value="UniProtKB-KW"/>
</dbReference>
<keyword evidence="11" id="KW-0479">Metal-binding</keyword>
<dbReference type="NCBIfam" id="TIGR01499">
    <property type="entry name" value="folC"/>
    <property type="match status" value="1"/>
</dbReference>
<gene>
    <name evidence="26" type="ORF">RRSL_02506</name>
</gene>
<dbReference type="Gene3D" id="3.90.190.20">
    <property type="entry name" value="Mur ligase, C-terminal domain"/>
    <property type="match status" value="1"/>
</dbReference>
<evidence type="ECO:0000256" key="11">
    <source>
        <dbReference type="ARBA" id="ARBA00022723"/>
    </source>
</evidence>
<dbReference type="SUPFAM" id="SSF53244">
    <property type="entry name" value="MurD-like peptide ligases, peptide-binding domain"/>
    <property type="match status" value="1"/>
</dbReference>
<evidence type="ECO:0000259" key="24">
    <source>
        <dbReference type="Pfam" id="PF02875"/>
    </source>
</evidence>
<dbReference type="GO" id="GO:0005524">
    <property type="term" value="F:ATP binding"/>
    <property type="evidence" value="ECO:0007669"/>
    <property type="project" value="UniProtKB-KW"/>
</dbReference>
<comment type="catalytic activity">
    <reaction evidence="19">
        <text>(6S)-5,6,7,8-tetrahydrofolyl-(gamma-L-Glu)(n) + L-glutamate + ATP = (6S)-5,6,7,8-tetrahydrofolyl-(gamma-L-Glu)(n+1) + ADP + phosphate + H(+)</text>
        <dbReference type="Rhea" id="RHEA:10580"/>
        <dbReference type="Rhea" id="RHEA-COMP:14738"/>
        <dbReference type="Rhea" id="RHEA-COMP:14740"/>
        <dbReference type="ChEBI" id="CHEBI:15378"/>
        <dbReference type="ChEBI" id="CHEBI:29985"/>
        <dbReference type="ChEBI" id="CHEBI:30616"/>
        <dbReference type="ChEBI" id="CHEBI:43474"/>
        <dbReference type="ChEBI" id="CHEBI:141005"/>
        <dbReference type="ChEBI" id="CHEBI:456216"/>
        <dbReference type="EC" id="6.3.2.17"/>
    </reaction>
</comment>
<evidence type="ECO:0000256" key="17">
    <source>
        <dbReference type="ARBA" id="ARBA00030592"/>
    </source>
</evidence>
<evidence type="ECO:0000256" key="21">
    <source>
        <dbReference type="ARBA" id="ARBA00049035"/>
    </source>
</evidence>
<dbReference type="InterPro" id="IPR036565">
    <property type="entry name" value="Mur-like_cat_sf"/>
</dbReference>
<evidence type="ECO:0000256" key="7">
    <source>
        <dbReference type="ARBA" id="ARBA00013023"/>
    </source>
</evidence>
<evidence type="ECO:0000256" key="12">
    <source>
        <dbReference type="ARBA" id="ARBA00022741"/>
    </source>
</evidence>
<keyword evidence="12 23" id="KW-0547">Nucleotide-binding</keyword>
<comment type="subunit">
    <text evidence="6">Monomer.</text>
</comment>
<evidence type="ECO:0000256" key="9">
    <source>
        <dbReference type="ARBA" id="ARBA00019357"/>
    </source>
</evidence>
<comment type="caution">
    <text evidence="26">The sequence shown here is derived from an EMBL/GenBank/DDBJ whole genome shotgun (WGS) entry which is preliminary data.</text>
</comment>
<comment type="catalytic activity">
    <reaction evidence="22">
        <text>7,8-dihydropteroate + L-glutamate + ATP = 7,8-dihydrofolate + ADP + phosphate + H(+)</text>
        <dbReference type="Rhea" id="RHEA:23584"/>
        <dbReference type="ChEBI" id="CHEBI:15378"/>
        <dbReference type="ChEBI" id="CHEBI:17839"/>
        <dbReference type="ChEBI" id="CHEBI:29985"/>
        <dbReference type="ChEBI" id="CHEBI:30616"/>
        <dbReference type="ChEBI" id="CHEBI:43474"/>
        <dbReference type="ChEBI" id="CHEBI:57451"/>
        <dbReference type="ChEBI" id="CHEBI:456216"/>
        <dbReference type="EC" id="6.3.2.12"/>
    </reaction>
</comment>
<evidence type="ECO:0000259" key="25">
    <source>
        <dbReference type="Pfam" id="PF08245"/>
    </source>
</evidence>
<comment type="similarity">
    <text evidence="5 23">Belongs to the folylpolyglutamate synthase family.</text>
</comment>
<evidence type="ECO:0000313" key="26">
    <source>
        <dbReference type="EMBL" id="EAP72432.1"/>
    </source>
</evidence>
<evidence type="ECO:0000256" key="16">
    <source>
        <dbReference type="ARBA" id="ARBA00030048"/>
    </source>
</evidence>
<dbReference type="GO" id="GO:0005737">
    <property type="term" value="C:cytoplasm"/>
    <property type="evidence" value="ECO:0007669"/>
    <property type="project" value="TreeGrafter"/>
</dbReference>
<reference evidence="26 27" key="1">
    <citation type="journal article" date="2006" name="Mol. Plant Microbe Interact.">
        <title>Identification of open reading frames unique to a select agent: Ralstonia solanacearum race 3 biovar 2.</title>
        <authorList>
            <person name="Gabriel D.W."/>
            <person name="Allen C."/>
            <person name="Schell M."/>
            <person name="Denny T.P."/>
            <person name="Greenberg J.T."/>
            <person name="Duan Y.P."/>
            <person name="Flores-Cruz Z."/>
            <person name="Huang Q."/>
            <person name="Clifford J.M."/>
            <person name="Presting G."/>
            <person name="Gonzalez E.T."/>
            <person name="Reddy J."/>
            <person name="Elphinstone J."/>
            <person name="Swanson J."/>
            <person name="Yao J."/>
            <person name="Mulholland V."/>
            <person name="Liu L."/>
            <person name="Farmerie W."/>
            <person name="Patnaikuni M."/>
            <person name="Balogh B."/>
            <person name="Norman D."/>
            <person name="Alvarez A."/>
            <person name="Castillo J.A."/>
            <person name="Jones J."/>
            <person name="Saddler G."/>
            <person name="Walunas T."/>
            <person name="Zhukov A."/>
            <person name="Mikhailova N."/>
        </authorList>
    </citation>
    <scope>NUCLEOTIDE SEQUENCE [LARGE SCALE GENOMIC DNA]</scope>
    <source>
        <strain evidence="26 27">UW551</strain>
    </source>
</reference>
<evidence type="ECO:0000256" key="3">
    <source>
        <dbReference type="ARBA" id="ARBA00004799"/>
    </source>
</evidence>
<sequence length="459" mass="49750">MSRSAGESPRFLFLRDPIARTPRMPIFDNLPDWLAHLETAHPIGIDMGLERISRVRDALELKLEPVVFTVGGTNGKGSTCTMLEAILMAAGYKVGCHTSPHLIDFNERARVNGEIATDAMLLPHFEAAERARCSFDEPVSLTYFEFTTLAIMHLFAKSGLDAVILEVGLGGRLDAVNIVDPDCAVITSVDLDHTAYLGDTREAIGFEKAGIFRPGVPAVCSDPVPPVSLVQHAEAIGADLWLIGRDFSFQGTTEQQRQQWGWSGRGRRWSALGYPALRGANQLLNASAALAALESVRDRLPITAQDVRVGLSRVALPGRFQVLPGRPAVILDVAHNPHAAAALGQNLENMGFFRYTYAVFGAMQDKDIAGVLGHLIDKIDHWCLTDLPTPRAAGTATLEQALADAGFHPGKDASVSTYGDPATAYRNAMERATEDDRIVVFGSFFTVAGVLAERKTRAH</sequence>
<keyword evidence="15" id="KW-0289">Folate biosynthesis</keyword>
<comment type="function">
    <text evidence="2">Functions in two distinct reactions of the de novo folate biosynthetic pathway. Catalyzes the addition of a glutamate residue to dihydropteroate (7,8-dihydropteroate or H2Pte) to form dihydrofolate (7,8-dihydrofolate monoglutamate or H2Pte-Glu). Also catalyzes successive additions of L-glutamate to tetrahydrofolate or 10-formyltetrahydrofolate or 5,10-methylenetetrahydrofolate, leading to folylpolyglutamate derivatives.</text>
</comment>
<dbReference type="EC" id="6.3.2.12" evidence="7"/>
<dbReference type="InterPro" id="IPR001645">
    <property type="entry name" value="Folylpolyglutamate_synth"/>
</dbReference>
<evidence type="ECO:0000256" key="20">
    <source>
        <dbReference type="ARBA" id="ARBA00047808"/>
    </source>
</evidence>
<dbReference type="Proteomes" id="UP000005933">
    <property type="component" value="Unassembled WGS sequence"/>
</dbReference>
<evidence type="ECO:0000256" key="5">
    <source>
        <dbReference type="ARBA" id="ARBA00008276"/>
    </source>
</evidence>
<protein>
    <recommendedName>
        <fullName evidence="9">Dihydrofolate synthase/folylpolyglutamate synthase</fullName>
        <ecNumber evidence="7">6.3.2.12</ecNumber>
        <ecNumber evidence="8">6.3.2.17</ecNumber>
    </recommendedName>
    <alternativeName>
        <fullName evidence="18">Folylpoly-gamma-glutamate synthetase-dihydrofolate synthetase</fullName>
    </alternativeName>
    <alternativeName>
        <fullName evidence="16">Folylpolyglutamate synthetase</fullName>
    </alternativeName>
    <alternativeName>
        <fullName evidence="17">Tetrahydrofolylpolyglutamate synthase</fullName>
    </alternativeName>
</protein>
<dbReference type="Pfam" id="PF08245">
    <property type="entry name" value="Mur_ligase_M"/>
    <property type="match status" value="1"/>
</dbReference>
<dbReference type="FunFam" id="3.40.1190.10:FF:000004">
    <property type="entry name" value="Dihydrofolate synthase/folylpolyglutamate synthase"/>
    <property type="match status" value="1"/>
</dbReference>
<comment type="catalytic activity">
    <reaction evidence="21">
        <text>(6R)-5,10-methylenetetrahydrofolyl-(gamma-L-Glu)(n) + L-glutamate + ATP = (6R)-5,10-methylenetetrahydrofolyl-(gamma-L-Glu)(n+1) + ADP + phosphate + H(+)</text>
        <dbReference type="Rhea" id="RHEA:51912"/>
        <dbReference type="Rhea" id="RHEA-COMP:13257"/>
        <dbReference type="Rhea" id="RHEA-COMP:13258"/>
        <dbReference type="ChEBI" id="CHEBI:15378"/>
        <dbReference type="ChEBI" id="CHEBI:29985"/>
        <dbReference type="ChEBI" id="CHEBI:30616"/>
        <dbReference type="ChEBI" id="CHEBI:43474"/>
        <dbReference type="ChEBI" id="CHEBI:136572"/>
        <dbReference type="ChEBI" id="CHEBI:456216"/>
        <dbReference type="EC" id="6.3.2.17"/>
    </reaction>
</comment>
<evidence type="ECO:0000256" key="23">
    <source>
        <dbReference type="PIRNR" id="PIRNR001563"/>
    </source>
</evidence>
<dbReference type="Gene3D" id="3.40.1190.10">
    <property type="entry name" value="Mur-like, catalytic domain"/>
    <property type="match status" value="1"/>
</dbReference>
<dbReference type="InterPro" id="IPR013221">
    <property type="entry name" value="Mur_ligase_cen"/>
</dbReference>
<evidence type="ECO:0000313" key="27">
    <source>
        <dbReference type="Proteomes" id="UP000005933"/>
    </source>
</evidence>